<evidence type="ECO:0008006" key="3">
    <source>
        <dbReference type="Google" id="ProtNLM"/>
    </source>
</evidence>
<sequence length="70" mass="7514">MNVDEILARLIAFPSVGTPNSAIVDWIRSYSLAVGAEVTVQPGPEGNRFNLFAKPGSRLSACALPLDGRW</sequence>
<reference evidence="1 2" key="1">
    <citation type="submission" date="2019-03" db="EMBL/GenBank/DDBJ databases">
        <title>Genomic Encyclopedia of Type Strains, Phase IV (KMG-V): Genome sequencing to study the core and pangenomes of soil and plant-associated prokaryotes.</title>
        <authorList>
            <person name="Whitman W."/>
        </authorList>
    </citation>
    <scope>NUCLEOTIDE SEQUENCE [LARGE SCALE GENOMIC DNA]</scope>
    <source>
        <strain evidence="1 2">23C40</strain>
    </source>
</reference>
<comment type="caution">
    <text evidence="1">The sequence shown here is derived from an EMBL/GenBank/DDBJ whole genome shotgun (WGS) entry which is preliminary data.</text>
</comment>
<dbReference type="EMBL" id="SLVU01000019">
    <property type="protein sequence ID" value="TCN25235.1"/>
    <property type="molecule type" value="Genomic_DNA"/>
</dbReference>
<evidence type="ECO:0000313" key="2">
    <source>
        <dbReference type="Proteomes" id="UP000295043"/>
    </source>
</evidence>
<dbReference type="Proteomes" id="UP000295043">
    <property type="component" value="Unassembled WGS sequence"/>
</dbReference>
<gene>
    <name evidence="1" type="ORF">EV184_1194</name>
</gene>
<dbReference type="AlphaFoldDB" id="A0A4R2BFI6"/>
<accession>A0A4R2BFI6</accession>
<evidence type="ECO:0000313" key="1">
    <source>
        <dbReference type="EMBL" id="TCN25235.1"/>
    </source>
</evidence>
<proteinExistence type="predicted"/>
<dbReference type="Gene3D" id="3.40.630.10">
    <property type="entry name" value="Zn peptidases"/>
    <property type="match status" value="1"/>
</dbReference>
<name>A0A4R2BFI6_9HYPH</name>
<organism evidence="1 2">
    <name type="scientific">Sinorhizobium americanum</name>
    <dbReference type="NCBI Taxonomy" id="194963"/>
    <lineage>
        <taxon>Bacteria</taxon>
        <taxon>Pseudomonadati</taxon>
        <taxon>Pseudomonadota</taxon>
        <taxon>Alphaproteobacteria</taxon>
        <taxon>Hyphomicrobiales</taxon>
        <taxon>Rhizobiaceae</taxon>
        <taxon>Sinorhizobium/Ensifer group</taxon>
        <taxon>Sinorhizobium</taxon>
    </lineage>
</organism>
<protein>
    <recommendedName>
        <fullName evidence="3">Acetylornithine deacetylase</fullName>
    </recommendedName>
</protein>